<dbReference type="EMBL" id="JAYKXN010000007">
    <property type="protein sequence ID" value="KAK7272057.1"/>
    <property type="molecule type" value="Genomic_DNA"/>
</dbReference>
<feature type="compositionally biased region" description="Basic residues" evidence="3">
    <location>
        <begin position="29"/>
        <end position="38"/>
    </location>
</feature>
<dbReference type="Proteomes" id="UP001359559">
    <property type="component" value="Unassembled WGS sequence"/>
</dbReference>
<dbReference type="GO" id="GO:0005634">
    <property type="term" value="C:nucleus"/>
    <property type="evidence" value="ECO:0007669"/>
    <property type="project" value="TreeGrafter"/>
</dbReference>
<feature type="region of interest" description="Disordered" evidence="3">
    <location>
        <begin position="1"/>
        <end position="69"/>
    </location>
</feature>
<dbReference type="GO" id="GO:0004860">
    <property type="term" value="F:protein kinase inhibitor activity"/>
    <property type="evidence" value="ECO:0007669"/>
    <property type="project" value="UniProtKB-KW"/>
</dbReference>
<reference evidence="4 5" key="1">
    <citation type="submission" date="2024-01" db="EMBL/GenBank/DDBJ databases">
        <title>The genomes of 5 underutilized Papilionoideae crops provide insights into root nodulation and disease resistance.</title>
        <authorList>
            <person name="Yuan L."/>
        </authorList>
    </citation>
    <scope>NUCLEOTIDE SEQUENCE [LARGE SCALE GENOMIC DNA]</scope>
    <source>
        <strain evidence="4">LY-2023</strain>
        <tissue evidence="4">Leaf</tissue>
    </source>
</reference>
<dbReference type="InterPro" id="IPR040389">
    <property type="entry name" value="SMR"/>
</dbReference>
<dbReference type="PANTHER" id="PTHR33142:SF15">
    <property type="entry name" value="CYCLIN-DEPENDENT PROTEIN KINASE INHIBITOR SMR4"/>
    <property type="match status" value="1"/>
</dbReference>
<evidence type="ECO:0000256" key="2">
    <source>
        <dbReference type="ARBA" id="ARBA00023306"/>
    </source>
</evidence>
<evidence type="ECO:0000256" key="3">
    <source>
        <dbReference type="SAM" id="MobiDB-lite"/>
    </source>
</evidence>
<evidence type="ECO:0000313" key="4">
    <source>
        <dbReference type="EMBL" id="KAK7272057.1"/>
    </source>
</evidence>
<protein>
    <submittedName>
        <fullName evidence="4">Uncharacterized protein</fullName>
    </submittedName>
</protein>
<keyword evidence="5" id="KW-1185">Reference proteome</keyword>
<keyword evidence="2" id="KW-0131">Cell cycle</keyword>
<accession>A0AAN9F8V0</accession>
<organism evidence="4 5">
    <name type="scientific">Clitoria ternatea</name>
    <name type="common">Butterfly pea</name>
    <dbReference type="NCBI Taxonomy" id="43366"/>
    <lineage>
        <taxon>Eukaryota</taxon>
        <taxon>Viridiplantae</taxon>
        <taxon>Streptophyta</taxon>
        <taxon>Embryophyta</taxon>
        <taxon>Tracheophyta</taxon>
        <taxon>Spermatophyta</taxon>
        <taxon>Magnoliopsida</taxon>
        <taxon>eudicotyledons</taxon>
        <taxon>Gunneridae</taxon>
        <taxon>Pentapetalae</taxon>
        <taxon>rosids</taxon>
        <taxon>fabids</taxon>
        <taxon>Fabales</taxon>
        <taxon>Fabaceae</taxon>
        <taxon>Papilionoideae</taxon>
        <taxon>50 kb inversion clade</taxon>
        <taxon>NPAAA clade</taxon>
        <taxon>indigoferoid/millettioid clade</taxon>
        <taxon>Phaseoleae</taxon>
        <taxon>Clitoria</taxon>
    </lineage>
</organism>
<keyword evidence="1" id="KW-0649">Protein kinase inhibitor</keyword>
<name>A0AAN9F8V0_CLITE</name>
<dbReference type="PANTHER" id="PTHR33142">
    <property type="entry name" value="CYCLIN-DEPENDENT PROTEIN KINASE INHIBITOR SMR13"/>
    <property type="match status" value="1"/>
</dbReference>
<dbReference type="GO" id="GO:0032875">
    <property type="term" value="P:regulation of DNA endoreduplication"/>
    <property type="evidence" value="ECO:0007669"/>
    <property type="project" value="InterPro"/>
</dbReference>
<evidence type="ECO:0000313" key="5">
    <source>
        <dbReference type="Proteomes" id="UP001359559"/>
    </source>
</evidence>
<gene>
    <name evidence="4" type="ORF">RJT34_28429</name>
</gene>
<comment type="caution">
    <text evidence="4">The sequence shown here is derived from an EMBL/GenBank/DDBJ whole genome shotgun (WGS) entry which is preliminary data.</text>
</comment>
<evidence type="ECO:0000256" key="1">
    <source>
        <dbReference type="ARBA" id="ARBA00023013"/>
    </source>
</evidence>
<dbReference type="AlphaFoldDB" id="A0AAN9F8V0"/>
<sequence length="69" mass="7716">MMEEMNGGCSTPNRWECRIPTALVPPPPPKKKALFRVGKKPDPPKNGYFQPPDLDQLFSLLPPTPNNNT</sequence>
<proteinExistence type="predicted"/>